<proteinExistence type="predicted"/>
<accession>A0A8T1X727</accession>
<name>A0A8T1X727_9STRA</name>
<feature type="region of interest" description="Disordered" evidence="1">
    <location>
        <begin position="178"/>
        <end position="226"/>
    </location>
</feature>
<dbReference type="EMBL" id="JAGDFL010000048">
    <property type="protein sequence ID" value="KAG7399649.1"/>
    <property type="molecule type" value="Genomic_DNA"/>
</dbReference>
<comment type="caution">
    <text evidence="2">The sequence shown here is derived from an EMBL/GenBank/DDBJ whole genome shotgun (WGS) entry which is preliminary data.</text>
</comment>
<sequence length="358" mass="40389">MQHAWGRVLARGAAAAARRGAHSTRSALSRASAASVRRSAAADASVARCTGAIRFESTTSRFLDLADDDKQKKESEDGEEGAEDAAEPAEGEEVDAEGEDGSIEVEEAIDINSGGVEENEELEDLIMELFLDNPIVWTSETIARKFHLSKGRVEAIIWLKRMEMELTPEEFRAKVHEAKEKAQKQMEEQDQKLKKAEESGNAKEVARLKKRARQEQEATQPDEELDAREEAILLGHDDDAFRNPDFFFLSDEFEGFPPLVRRMGKHGHTDQVYPEEALELQRLAGNNKITLQKSFANPKNSESKSRFRLAIKDTTTKKRHLLVRDESRTLRLASNEEVLPRTWVRRPAHFRGLDKELA</sequence>
<feature type="compositionally biased region" description="Basic and acidic residues" evidence="1">
    <location>
        <begin position="178"/>
        <end position="207"/>
    </location>
</feature>
<evidence type="ECO:0000313" key="2">
    <source>
        <dbReference type="EMBL" id="KAG7399649.1"/>
    </source>
</evidence>
<dbReference type="Proteomes" id="UP000693981">
    <property type="component" value="Unassembled WGS sequence"/>
</dbReference>
<protein>
    <submittedName>
        <fullName evidence="2">Uncharacterized protein</fullName>
    </submittedName>
</protein>
<feature type="compositionally biased region" description="Acidic residues" evidence="1">
    <location>
        <begin position="76"/>
        <end position="102"/>
    </location>
</feature>
<feature type="region of interest" description="Disordered" evidence="1">
    <location>
        <begin position="66"/>
        <end position="102"/>
    </location>
</feature>
<gene>
    <name evidence="2" type="ORF">PHYBOEH_008292</name>
</gene>
<dbReference type="OrthoDB" id="10052321at2759"/>
<reference evidence="2" key="1">
    <citation type="submission" date="2021-02" db="EMBL/GenBank/DDBJ databases">
        <authorList>
            <person name="Palmer J.M."/>
        </authorList>
    </citation>
    <scope>NUCLEOTIDE SEQUENCE</scope>
    <source>
        <strain evidence="2">SCRP23</strain>
    </source>
</reference>
<evidence type="ECO:0000313" key="3">
    <source>
        <dbReference type="Proteomes" id="UP000693981"/>
    </source>
</evidence>
<keyword evidence="3" id="KW-1185">Reference proteome</keyword>
<dbReference type="AlphaFoldDB" id="A0A8T1X727"/>
<evidence type="ECO:0000256" key="1">
    <source>
        <dbReference type="SAM" id="MobiDB-lite"/>
    </source>
</evidence>
<organism evidence="2 3">
    <name type="scientific">Phytophthora boehmeriae</name>
    <dbReference type="NCBI Taxonomy" id="109152"/>
    <lineage>
        <taxon>Eukaryota</taxon>
        <taxon>Sar</taxon>
        <taxon>Stramenopiles</taxon>
        <taxon>Oomycota</taxon>
        <taxon>Peronosporomycetes</taxon>
        <taxon>Peronosporales</taxon>
        <taxon>Peronosporaceae</taxon>
        <taxon>Phytophthora</taxon>
    </lineage>
</organism>